<evidence type="ECO:0000256" key="1">
    <source>
        <dbReference type="SAM" id="Coils"/>
    </source>
</evidence>
<comment type="caution">
    <text evidence="4">The sequence shown here is derived from an EMBL/GenBank/DDBJ whole genome shotgun (WGS) entry which is preliminary data.</text>
</comment>
<protein>
    <recommendedName>
        <fullName evidence="3">Transposase (putative) gypsy type domain-containing protein</fullName>
    </recommendedName>
</protein>
<dbReference type="EMBL" id="JAUUTY010000004">
    <property type="protein sequence ID" value="KAK1643542.1"/>
    <property type="molecule type" value="Genomic_DNA"/>
</dbReference>
<organism evidence="4 5">
    <name type="scientific">Lolium multiflorum</name>
    <name type="common">Italian ryegrass</name>
    <name type="synonym">Lolium perenne subsp. multiflorum</name>
    <dbReference type="NCBI Taxonomy" id="4521"/>
    <lineage>
        <taxon>Eukaryota</taxon>
        <taxon>Viridiplantae</taxon>
        <taxon>Streptophyta</taxon>
        <taxon>Embryophyta</taxon>
        <taxon>Tracheophyta</taxon>
        <taxon>Spermatophyta</taxon>
        <taxon>Magnoliopsida</taxon>
        <taxon>Liliopsida</taxon>
        <taxon>Poales</taxon>
        <taxon>Poaceae</taxon>
        <taxon>BOP clade</taxon>
        <taxon>Pooideae</taxon>
        <taxon>Poodae</taxon>
        <taxon>Poeae</taxon>
        <taxon>Poeae Chloroplast Group 2 (Poeae type)</taxon>
        <taxon>Loliodinae</taxon>
        <taxon>Loliinae</taxon>
        <taxon>Lolium</taxon>
    </lineage>
</organism>
<evidence type="ECO:0000313" key="4">
    <source>
        <dbReference type="EMBL" id="KAK1643542.1"/>
    </source>
</evidence>
<gene>
    <name evidence="4" type="ORF">QYE76_061347</name>
</gene>
<name>A0AAD8S3S4_LOLMU</name>
<feature type="domain" description="Transposase (putative) gypsy type" evidence="3">
    <location>
        <begin position="54"/>
        <end position="120"/>
    </location>
</feature>
<keyword evidence="1" id="KW-0175">Coiled coil</keyword>
<dbReference type="PANTHER" id="PTHR33026">
    <property type="entry name" value="OS06G0360600 PROTEIN"/>
    <property type="match status" value="1"/>
</dbReference>
<evidence type="ECO:0000259" key="3">
    <source>
        <dbReference type="Pfam" id="PF04195"/>
    </source>
</evidence>
<dbReference type="InterPro" id="IPR007321">
    <property type="entry name" value="Transposase_28"/>
</dbReference>
<accession>A0AAD8S3S4</accession>
<dbReference type="Proteomes" id="UP001231189">
    <property type="component" value="Unassembled WGS sequence"/>
</dbReference>
<dbReference type="PANTHER" id="PTHR33026:SF7">
    <property type="entry name" value="OS03G0100275 PROTEIN"/>
    <property type="match status" value="1"/>
</dbReference>
<evidence type="ECO:0000256" key="2">
    <source>
        <dbReference type="SAM" id="MobiDB-lite"/>
    </source>
</evidence>
<dbReference type="AlphaFoldDB" id="A0AAD8S3S4"/>
<sequence>MASVDLGSAEWERSKITAQDINLLKKLGISKKPKALCFPSEESYPTPPMEYRVSFVDHLIRGLSAPIHPFLRGLLFVYGLQLHHLTPNSILHISIFITLCEAFLGVQPNWALWKHIFFCRRNGSPNVTYNIGGVVICVRPDVEYFDVKFPDSVQGWRKKWLYIREENHGCAEDNIPPFDGLEKIYATALGCEAAGRKTSTEALLTRIHELRTLAAKSCRPVIKESVPNSLGIAKKLAEANKLADTLAQKLEQSEAAHKKAESDAGKARAEADKAKAEAAGVEDLQKRLHDAETALSEHKTAQTAREEAILKRLDSQNRRFVRKTNQEFELEDPDNDPLLDALSVLEFHGTETREGIEQAEAGLSRLFPYFFPKKKEPATFLALAKDFNPPEDLGLKMRQENMKIAVESTVALVADSQQTIDWTKVGDTQEMETTKWRSLIKAAKPNTKKILAYLGIKPTSTPSSSKPELIFDNYSANPHPADTSPASSFSKKTLVEDNLIESSSGKHFSQDLQDLRQQLQSMKKQTLAMMEQSRKASEREKIALQQAKEAIAAKDAAVSEAEKATTRENSMLELMTEASVDMLGSVLDAAAEDERVNVRTNLLVNLSLNHGCLFWATPERTQQIVRFQDRACQVHEFLNFCTRTLTLVYKTLFARDEAPETLLGLMEKFRDAPRIHNFVRAQLTAGARFAMIMIHICHPKLDLTKIVADCLAKKSRRKNNIDAINDMVTPVAEAMMDELLRMDSEFFVKGTYAEHKTTKGLSIDSILGLD</sequence>
<dbReference type="Pfam" id="PF04195">
    <property type="entry name" value="Transposase_28"/>
    <property type="match status" value="1"/>
</dbReference>
<keyword evidence="5" id="KW-1185">Reference proteome</keyword>
<reference evidence="4" key="1">
    <citation type="submission" date="2023-07" db="EMBL/GenBank/DDBJ databases">
        <title>A chromosome-level genome assembly of Lolium multiflorum.</title>
        <authorList>
            <person name="Chen Y."/>
            <person name="Copetti D."/>
            <person name="Kolliker R."/>
            <person name="Studer B."/>
        </authorList>
    </citation>
    <scope>NUCLEOTIDE SEQUENCE</scope>
    <source>
        <strain evidence="4">02402/16</strain>
        <tissue evidence="4">Leaf</tissue>
    </source>
</reference>
<proteinExistence type="predicted"/>
<feature type="region of interest" description="Disordered" evidence="2">
    <location>
        <begin position="253"/>
        <end position="272"/>
    </location>
</feature>
<evidence type="ECO:0000313" key="5">
    <source>
        <dbReference type="Proteomes" id="UP001231189"/>
    </source>
</evidence>
<feature type="coiled-coil region" evidence="1">
    <location>
        <begin position="505"/>
        <end position="564"/>
    </location>
</feature>